<proteinExistence type="inferred from homology"/>
<keyword evidence="3" id="KW-0479">Metal-binding</keyword>
<dbReference type="Proteomes" id="UP000077852">
    <property type="component" value="Unassembled WGS sequence"/>
</dbReference>
<dbReference type="GO" id="GO:0005829">
    <property type="term" value="C:cytosol"/>
    <property type="evidence" value="ECO:0007669"/>
    <property type="project" value="TreeGrafter"/>
</dbReference>
<evidence type="ECO:0000313" key="8">
    <source>
        <dbReference type="Proteomes" id="UP000077852"/>
    </source>
</evidence>
<dbReference type="InterPro" id="IPR006330">
    <property type="entry name" value="Ado/ade_deaminase"/>
</dbReference>
<comment type="caution">
    <text evidence="7">The sequence shown here is derived from an EMBL/GenBank/DDBJ whole genome shotgun (WGS) entry which is preliminary data.</text>
</comment>
<evidence type="ECO:0000256" key="1">
    <source>
        <dbReference type="ARBA" id="ARBA00001947"/>
    </source>
</evidence>
<dbReference type="Gene3D" id="3.20.20.140">
    <property type="entry name" value="Metal-dependent hydrolases"/>
    <property type="match status" value="1"/>
</dbReference>
<dbReference type="AlphaFoldDB" id="A0AA91DJH9"/>
<accession>A0AA91DJH9</accession>
<reference evidence="7 8" key="1">
    <citation type="submission" date="2016-03" db="EMBL/GenBank/DDBJ databases">
        <title>Genome sequence of Variovorax paradoxus KB5.</title>
        <authorList>
            <person name="Jeong H."/>
            <person name="Hong C.E."/>
            <person name="Jo S.H."/>
            <person name="Park J.M."/>
        </authorList>
    </citation>
    <scope>NUCLEOTIDE SEQUENCE [LARGE SCALE GENOMIC DNA]</scope>
    <source>
        <strain evidence="7 8">KB5</strain>
    </source>
</reference>
<organism evidence="7 8">
    <name type="scientific">Variovorax paradoxus</name>
    <dbReference type="NCBI Taxonomy" id="34073"/>
    <lineage>
        <taxon>Bacteria</taxon>
        <taxon>Pseudomonadati</taxon>
        <taxon>Pseudomonadota</taxon>
        <taxon>Betaproteobacteria</taxon>
        <taxon>Burkholderiales</taxon>
        <taxon>Comamonadaceae</taxon>
        <taxon>Variovorax</taxon>
    </lineage>
</organism>
<dbReference type="PANTHER" id="PTHR43114:SF6">
    <property type="entry name" value="ADENINE DEAMINASE"/>
    <property type="match status" value="1"/>
</dbReference>
<evidence type="ECO:0000256" key="3">
    <source>
        <dbReference type="ARBA" id="ARBA00022723"/>
    </source>
</evidence>
<dbReference type="SUPFAM" id="SSF51556">
    <property type="entry name" value="Metallo-dependent hydrolases"/>
    <property type="match status" value="1"/>
</dbReference>
<evidence type="ECO:0000259" key="6">
    <source>
        <dbReference type="Pfam" id="PF00962"/>
    </source>
</evidence>
<evidence type="ECO:0000256" key="2">
    <source>
        <dbReference type="ARBA" id="ARBA00006676"/>
    </source>
</evidence>
<keyword evidence="5" id="KW-0862">Zinc</keyword>
<comment type="cofactor">
    <cofactor evidence="1">
        <name>Zn(2+)</name>
        <dbReference type="ChEBI" id="CHEBI:29105"/>
    </cofactor>
</comment>
<evidence type="ECO:0000256" key="5">
    <source>
        <dbReference type="ARBA" id="ARBA00022833"/>
    </source>
</evidence>
<comment type="similarity">
    <text evidence="2">Belongs to the metallo-dependent hydrolases superfamily. Adenosine and AMP deaminases family.</text>
</comment>
<dbReference type="GO" id="GO:0006146">
    <property type="term" value="P:adenine catabolic process"/>
    <property type="evidence" value="ECO:0007669"/>
    <property type="project" value="TreeGrafter"/>
</dbReference>
<dbReference type="GO" id="GO:0046872">
    <property type="term" value="F:metal ion binding"/>
    <property type="evidence" value="ECO:0007669"/>
    <property type="project" value="UniProtKB-KW"/>
</dbReference>
<feature type="domain" description="Adenosine deaminase" evidence="6">
    <location>
        <begin position="40"/>
        <end position="358"/>
    </location>
</feature>
<dbReference type="GO" id="GO:0043103">
    <property type="term" value="P:hypoxanthine salvage"/>
    <property type="evidence" value="ECO:0007669"/>
    <property type="project" value="TreeGrafter"/>
</dbReference>
<sequence>MNQIIEIQNFLYDEPITRLVSMTSPTPVPFTLESMLRAMPKAELHCHLFGTVRHETFKQLNLRAGAPLAADEIEGFYTRGEKPVGVLRVLRALDAQLVRGPGDLYQLTLEYLQDAASHNVRYAEFFWNPTGTVHESGIAYPMAQAAIVRAIHDAQQDFGITGRLIAAIDREASPQAAVEMVEWVKAHRCDEVIGIGIDYRENDRPPELFTQAYADAKKAGLKTTAHAGEFGMPWTNVRTALDVLQVDRIDHGYTVVDQPDYARQCADRGVIFTVVPTNSYYLRTLPPERWALDHPIRRMPGLGLRIHPNTDDPTLHKVTPTQAWLMMVRDFGFSLDDLRGFMHNGLDGAWIDDTQRREWRTQWSAAFDTLRARLDTEPAPTTLE</sequence>
<protein>
    <submittedName>
        <fullName evidence="7">Adenosine deaminase</fullName>
    </submittedName>
</protein>
<dbReference type="GO" id="GO:0000034">
    <property type="term" value="F:adenine deaminase activity"/>
    <property type="evidence" value="ECO:0007669"/>
    <property type="project" value="TreeGrafter"/>
</dbReference>
<name>A0AA91DJH9_VARPD</name>
<dbReference type="Pfam" id="PF00962">
    <property type="entry name" value="A_deaminase"/>
    <property type="match status" value="1"/>
</dbReference>
<evidence type="ECO:0000256" key="4">
    <source>
        <dbReference type="ARBA" id="ARBA00022801"/>
    </source>
</evidence>
<dbReference type="InterPro" id="IPR032466">
    <property type="entry name" value="Metal_Hydrolase"/>
</dbReference>
<dbReference type="PANTHER" id="PTHR43114">
    <property type="entry name" value="ADENINE DEAMINASE"/>
    <property type="match status" value="1"/>
</dbReference>
<dbReference type="NCBIfam" id="TIGR01430">
    <property type="entry name" value="aden_deam"/>
    <property type="match status" value="1"/>
</dbReference>
<keyword evidence="4" id="KW-0378">Hydrolase</keyword>
<dbReference type="InterPro" id="IPR001365">
    <property type="entry name" value="A_deaminase_dom"/>
</dbReference>
<gene>
    <name evidence="7" type="ORF">A3K87_26215</name>
</gene>
<evidence type="ECO:0000313" key="7">
    <source>
        <dbReference type="EMBL" id="OAK59357.1"/>
    </source>
</evidence>
<dbReference type="EMBL" id="LVHG01000072">
    <property type="protein sequence ID" value="OAK59357.1"/>
    <property type="molecule type" value="Genomic_DNA"/>
</dbReference>